<dbReference type="EMBL" id="SMRS01000001">
    <property type="protein sequence ID" value="KAA0876287.1"/>
    <property type="molecule type" value="Genomic_DNA"/>
</dbReference>
<dbReference type="Pfam" id="PF01337">
    <property type="entry name" value="Barstar"/>
    <property type="match status" value="1"/>
</dbReference>
<evidence type="ECO:0000256" key="1">
    <source>
        <dbReference type="ARBA" id="ARBA00006845"/>
    </source>
</evidence>
<keyword evidence="4" id="KW-1185">Reference proteome</keyword>
<sequence length="111" mass="12928">MNAVQHTQAPAPEQAIDLSQAGRVDRQTILQQLNQAFAFPEYFGDNWDAAYDLLMDKIDLSPPQITWHFYLPNASDLNLEDLQTFQQLLEDLVRYATQRQKRLKVWLHTPT</sequence>
<organism evidence="3 4">
    <name type="scientific">Nitrincola tapanii</name>
    <dbReference type="NCBI Taxonomy" id="1708751"/>
    <lineage>
        <taxon>Bacteria</taxon>
        <taxon>Pseudomonadati</taxon>
        <taxon>Pseudomonadota</taxon>
        <taxon>Gammaproteobacteria</taxon>
        <taxon>Oceanospirillales</taxon>
        <taxon>Oceanospirillaceae</taxon>
        <taxon>Nitrincola</taxon>
    </lineage>
</organism>
<dbReference type="InterPro" id="IPR000468">
    <property type="entry name" value="Barstar"/>
</dbReference>
<evidence type="ECO:0000313" key="4">
    <source>
        <dbReference type="Proteomes" id="UP000325302"/>
    </source>
</evidence>
<dbReference type="InterPro" id="IPR035905">
    <property type="entry name" value="Barstar-like_sf"/>
</dbReference>
<proteinExistence type="inferred from homology"/>
<feature type="domain" description="Barstar (barnase inhibitor)" evidence="2">
    <location>
        <begin position="21"/>
        <end position="106"/>
    </location>
</feature>
<protein>
    <recommendedName>
        <fullName evidence="2">Barstar (barnase inhibitor) domain-containing protein</fullName>
    </recommendedName>
</protein>
<dbReference type="Gene3D" id="3.30.370.10">
    <property type="entry name" value="Barstar-like"/>
    <property type="match status" value="1"/>
</dbReference>
<dbReference type="AlphaFoldDB" id="A0A5A9W685"/>
<evidence type="ECO:0000259" key="2">
    <source>
        <dbReference type="Pfam" id="PF01337"/>
    </source>
</evidence>
<accession>A0A5A9W685</accession>
<comment type="similarity">
    <text evidence="1">Belongs to the barstar family.</text>
</comment>
<evidence type="ECO:0000313" key="3">
    <source>
        <dbReference type="EMBL" id="KAA0876287.1"/>
    </source>
</evidence>
<comment type="caution">
    <text evidence="3">The sequence shown here is derived from an EMBL/GenBank/DDBJ whole genome shotgun (WGS) entry which is preliminary data.</text>
</comment>
<dbReference type="SUPFAM" id="SSF52038">
    <property type="entry name" value="Barstar-related"/>
    <property type="match status" value="1"/>
</dbReference>
<dbReference type="RefSeq" id="WP_149389537.1">
    <property type="nucleotide sequence ID" value="NZ_SMRS01000001.1"/>
</dbReference>
<dbReference type="OrthoDB" id="7575400at2"/>
<gene>
    <name evidence="3" type="ORF">E1H14_00700</name>
</gene>
<reference evidence="3 4" key="1">
    <citation type="submission" date="2019-03" db="EMBL/GenBank/DDBJ databases">
        <title>Nitrincola sp. nov. isolated from an Indian soda lake.</title>
        <authorList>
            <person name="Joshi A."/>
            <person name="Thite S.V."/>
            <person name="Joseph N."/>
            <person name="Dhotre D."/>
            <person name="Moorthy M."/>
            <person name="Shouche Y.S."/>
        </authorList>
    </citation>
    <scope>NUCLEOTIDE SEQUENCE [LARGE SCALE GENOMIC DNA]</scope>
    <source>
        <strain evidence="3 4">MEB193</strain>
    </source>
</reference>
<dbReference type="Proteomes" id="UP000325302">
    <property type="component" value="Unassembled WGS sequence"/>
</dbReference>
<name>A0A5A9W685_9GAMM</name>